<name>B7GAT5_PHATC</name>
<reference evidence="4 5" key="1">
    <citation type="journal article" date="2008" name="Nature">
        <title>The Phaeodactylum genome reveals the evolutionary history of diatom genomes.</title>
        <authorList>
            <person name="Bowler C."/>
            <person name="Allen A.E."/>
            <person name="Badger J.H."/>
            <person name="Grimwood J."/>
            <person name="Jabbari K."/>
            <person name="Kuo A."/>
            <person name="Maheswari U."/>
            <person name="Martens C."/>
            <person name="Maumus F."/>
            <person name="Otillar R.P."/>
            <person name="Rayko E."/>
            <person name="Salamov A."/>
            <person name="Vandepoele K."/>
            <person name="Beszteri B."/>
            <person name="Gruber A."/>
            <person name="Heijde M."/>
            <person name="Katinka M."/>
            <person name="Mock T."/>
            <person name="Valentin K."/>
            <person name="Verret F."/>
            <person name="Berges J.A."/>
            <person name="Brownlee C."/>
            <person name="Cadoret J.P."/>
            <person name="Chiovitti A."/>
            <person name="Choi C.J."/>
            <person name="Coesel S."/>
            <person name="De Martino A."/>
            <person name="Detter J.C."/>
            <person name="Durkin C."/>
            <person name="Falciatore A."/>
            <person name="Fournet J."/>
            <person name="Haruta M."/>
            <person name="Huysman M.J."/>
            <person name="Jenkins B.D."/>
            <person name="Jiroutova K."/>
            <person name="Jorgensen R.E."/>
            <person name="Joubert Y."/>
            <person name="Kaplan A."/>
            <person name="Kroger N."/>
            <person name="Kroth P.G."/>
            <person name="La Roche J."/>
            <person name="Lindquist E."/>
            <person name="Lommer M."/>
            <person name="Martin-Jezequel V."/>
            <person name="Lopez P.J."/>
            <person name="Lucas S."/>
            <person name="Mangogna M."/>
            <person name="McGinnis K."/>
            <person name="Medlin L.K."/>
            <person name="Montsant A."/>
            <person name="Oudot-Le Secq M.P."/>
            <person name="Napoli C."/>
            <person name="Obornik M."/>
            <person name="Parker M.S."/>
            <person name="Petit J.L."/>
            <person name="Porcel B.M."/>
            <person name="Poulsen N."/>
            <person name="Robison M."/>
            <person name="Rychlewski L."/>
            <person name="Rynearson T.A."/>
            <person name="Schmutz J."/>
            <person name="Shapiro H."/>
            <person name="Siaut M."/>
            <person name="Stanley M."/>
            <person name="Sussman M.R."/>
            <person name="Taylor A.R."/>
            <person name="Vardi A."/>
            <person name="von Dassow P."/>
            <person name="Vyverman W."/>
            <person name="Willis A."/>
            <person name="Wyrwicz L.S."/>
            <person name="Rokhsar D.S."/>
            <person name="Weissenbach J."/>
            <person name="Armbrust E.V."/>
            <person name="Green B.R."/>
            <person name="Van de Peer Y."/>
            <person name="Grigoriev I.V."/>
        </authorList>
    </citation>
    <scope>NUCLEOTIDE SEQUENCE [LARGE SCALE GENOMIC DNA]</scope>
    <source>
        <strain evidence="4 5">CCAP 1055/1</strain>
    </source>
</reference>
<dbReference type="InterPro" id="IPR039272">
    <property type="entry name" value="CLEC16A/TT9"/>
</dbReference>
<protein>
    <recommendedName>
        <fullName evidence="3">FPL domain-containing protein</fullName>
    </recommendedName>
</protein>
<keyword evidence="5" id="KW-1185">Reference proteome</keyword>
<dbReference type="EMBL" id="CM000624">
    <property type="protein sequence ID" value="EEC44312.1"/>
    <property type="molecule type" value="Genomic_DNA"/>
</dbReference>
<keyword evidence="1" id="KW-0072">Autophagy</keyword>
<reference evidence="5" key="2">
    <citation type="submission" date="2008-08" db="EMBL/GenBank/DDBJ databases">
        <authorList>
            <consortium name="Diatom Consortium"/>
            <person name="Grigoriev I."/>
            <person name="Grimwood J."/>
            <person name="Kuo A."/>
            <person name="Otillar R.P."/>
            <person name="Salamov A."/>
            <person name="Detter J.C."/>
            <person name="Lindquist E."/>
            <person name="Shapiro H."/>
            <person name="Lucas S."/>
            <person name="Glavina del Rio T."/>
            <person name="Pitluck S."/>
            <person name="Rokhsar D."/>
            <person name="Bowler C."/>
        </authorList>
    </citation>
    <scope>GENOME REANNOTATION</scope>
    <source>
        <strain evidence="5">CCAP 1055/1</strain>
    </source>
</reference>
<dbReference type="GO" id="GO:0007034">
    <property type="term" value="P:vacuolar transport"/>
    <property type="evidence" value="ECO:0007669"/>
    <property type="project" value="TreeGrafter"/>
</dbReference>
<evidence type="ECO:0000256" key="1">
    <source>
        <dbReference type="ARBA" id="ARBA00023006"/>
    </source>
</evidence>
<gene>
    <name evidence="4" type="ORF">PHATRDRAFT_49498</name>
</gene>
<dbReference type="eggNOG" id="KOG2219">
    <property type="taxonomic scope" value="Eukaryota"/>
</dbReference>
<proteinExistence type="predicted"/>
<dbReference type="OrthoDB" id="197594at2759"/>
<accession>B7GAT5</accession>
<feature type="region of interest" description="Disordered" evidence="2">
    <location>
        <begin position="763"/>
        <end position="782"/>
    </location>
</feature>
<dbReference type="Proteomes" id="UP000000759">
    <property type="component" value="Chromosome 22"/>
</dbReference>
<evidence type="ECO:0000256" key="2">
    <source>
        <dbReference type="SAM" id="MobiDB-lite"/>
    </source>
</evidence>
<dbReference type="HOGENOM" id="CLU_303762_0_0_1"/>
<sequence length="980" mass="109203">METVASLLSSRRQRRFSATRLRYLYADLLEQLDTSPDTLEPRQVPHAFIRTHASIWFYWKSYAAFAHQRDDDGRHQDVDSAPSQKQHALAVAFRLLAATRSADKEGANGGARIMRDDAMVTALAHARHREARVTELVRQIGEVLVNAEQPALTSNRLRSDEVFEYFCEKAMLTLLVDIVKETPQTGTSRTASPEQCLHGVVWSPLVKAQVLHTVSLLVSGVRDPSALYFILSQNCINELIACILPLQQWTDPALEIMLPLYVGFIKTLSLQLSGSPPQLFPFFAVHEPANNHVYFPLFTATLDTATSTYAQSNAYVHFTCLNLIVDLMQIQFAPIREWIRGAEREQGLLARHLATLLRRRSRRIANLATGPVVDGVRSNAIVGQLNGLHEEIDALNDVFFCGIQELNVRLCEELLQTVVSVLLSGLLPSRERKFLMVGILDADVIPEKEALAQVSVFVLAKLFQRLEYAPLVRMLAVALLHPQSAPLWTTTQPQATRSPDYIFTSALNSIVAGKMDNDMDNPYRSNVFQALRGEFGLWRVPTAAMLLEAVLESPALDADAYRMLTLLSLTPNAAQTTFIPTVFETSLESVLLQHHTALSPVCTIALECVTSLALQVLYISSINTEKIKSPHVLPVASLLWNALLTTKKLFYQRTLESQQLFGVSDLFVDLIESIVQGRYQRLTMSTRHGIPPVCRFHAYQLGQHGCTAYATTAETIIRKLRGATSNDMEVARFNALMAIHFRAVCRVTERFWMVLEQTRNSSVSSPPQLCRRRSPVDPMARTDPADELGHIFGALRERSPIGTDLDLRGRMTFRCTASDDGTNSGSSAAFAEPNETKPTSMDELILVLDPMDVYVTRPRTKAESLRGIVLCALPLLNVIAAAGDGAWLHVAVRHENVPRLIQNGNLTLCFESPGACLIVVQYLDRCRQILRRELLDQITQLFVAHNVAVIKEECSSNAIITASGSSSSDRERHRDSKLQP</sequence>
<dbReference type="OMA" id="RTHASIW"/>
<dbReference type="PANTHER" id="PTHR21481">
    <property type="entry name" value="PROTEIN CLEC16A"/>
    <property type="match status" value="1"/>
</dbReference>
<organism evidence="4 5">
    <name type="scientific">Phaeodactylum tricornutum (strain CCAP 1055/1)</name>
    <dbReference type="NCBI Taxonomy" id="556484"/>
    <lineage>
        <taxon>Eukaryota</taxon>
        <taxon>Sar</taxon>
        <taxon>Stramenopiles</taxon>
        <taxon>Ochrophyta</taxon>
        <taxon>Bacillariophyta</taxon>
        <taxon>Bacillariophyceae</taxon>
        <taxon>Bacillariophycidae</taxon>
        <taxon>Naviculales</taxon>
        <taxon>Phaeodactylaceae</taxon>
        <taxon>Phaeodactylum</taxon>
    </lineage>
</organism>
<dbReference type="Pfam" id="PF09758">
    <property type="entry name" value="FPL"/>
    <property type="match status" value="1"/>
</dbReference>
<dbReference type="PANTHER" id="PTHR21481:SF0">
    <property type="entry name" value="PROTEIN CLEC16A"/>
    <property type="match status" value="1"/>
</dbReference>
<dbReference type="GO" id="GO:0005794">
    <property type="term" value="C:Golgi apparatus"/>
    <property type="evidence" value="ECO:0007669"/>
    <property type="project" value="TreeGrafter"/>
</dbReference>
<evidence type="ECO:0000313" key="5">
    <source>
        <dbReference type="Proteomes" id="UP000000759"/>
    </source>
</evidence>
<dbReference type="GO" id="GO:0016197">
    <property type="term" value="P:endosomal transport"/>
    <property type="evidence" value="ECO:0007669"/>
    <property type="project" value="TreeGrafter"/>
</dbReference>
<evidence type="ECO:0000313" key="4">
    <source>
        <dbReference type="EMBL" id="EEC44312.1"/>
    </source>
</evidence>
<dbReference type="GO" id="GO:0006914">
    <property type="term" value="P:autophagy"/>
    <property type="evidence" value="ECO:0007669"/>
    <property type="project" value="UniProtKB-KW"/>
</dbReference>
<evidence type="ECO:0000259" key="3">
    <source>
        <dbReference type="Pfam" id="PF09758"/>
    </source>
</evidence>
<dbReference type="AlphaFoldDB" id="B7GAT5"/>
<dbReference type="RefSeq" id="XP_002184134.1">
    <property type="nucleotide sequence ID" value="XM_002184098.1"/>
</dbReference>
<feature type="domain" description="FPL" evidence="3">
    <location>
        <begin position="159"/>
        <end position="303"/>
    </location>
</feature>
<dbReference type="InParanoid" id="B7GAT5"/>
<dbReference type="KEGG" id="pti:PHATRDRAFT_49498"/>
<dbReference type="GO" id="GO:1901096">
    <property type="term" value="P:regulation of autophagosome maturation"/>
    <property type="evidence" value="ECO:0007669"/>
    <property type="project" value="TreeGrafter"/>
</dbReference>
<dbReference type="GeneID" id="7195839"/>
<dbReference type="PaxDb" id="2850-Phatr49498"/>
<dbReference type="GO" id="GO:0005770">
    <property type="term" value="C:late endosome"/>
    <property type="evidence" value="ECO:0007669"/>
    <property type="project" value="TreeGrafter"/>
</dbReference>
<dbReference type="InterPro" id="IPR019155">
    <property type="entry name" value="CLEC16A/TT9_N"/>
</dbReference>